<name>A0A1Q8E9L0_9STRE</name>
<dbReference type="GO" id="GO:0030246">
    <property type="term" value="F:carbohydrate binding"/>
    <property type="evidence" value="ECO:0007669"/>
    <property type="project" value="InterPro"/>
</dbReference>
<dbReference type="InterPro" id="IPR017853">
    <property type="entry name" value="GH"/>
</dbReference>
<keyword evidence="4 7" id="KW-0378">Hydrolase</keyword>
<dbReference type="InterPro" id="IPR006103">
    <property type="entry name" value="Glyco_hydro_2_cat"/>
</dbReference>
<dbReference type="EMBL" id="MSJM01000002">
    <property type="protein sequence ID" value="OLF48483.1"/>
    <property type="molecule type" value="Genomic_DNA"/>
</dbReference>
<evidence type="ECO:0000256" key="7">
    <source>
        <dbReference type="RuleBase" id="RU361154"/>
    </source>
</evidence>
<dbReference type="SUPFAM" id="SSF74650">
    <property type="entry name" value="Galactose mutarotase-like"/>
    <property type="match status" value="1"/>
</dbReference>
<keyword evidence="10" id="KW-1185">Reference proteome</keyword>
<evidence type="ECO:0000256" key="2">
    <source>
        <dbReference type="ARBA" id="ARBA00007401"/>
    </source>
</evidence>
<keyword evidence="5 7" id="KW-0326">Glycosidase</keyword>
<dbReference type="InterPro" id="IPR036156">
    <property type="entry name" value="Beta-gal/glucu_dom_sf"/>
</dbReference>
<proteinExistence type="inferred from homology"/>
<evidence type="ECO:0000256" key="5">
    <source>
        <dbReference type="ARBA" id="ARBA00023295"/>
    </source>
</evidence>
<dbReference type="InterPro" id="IPR014718">
    <property type="entry name" value="GH-type_carb-bd"/>
</dbReference>
<gene>
    <name evidence="9" type="ORF">BU202_02385</name>
</gene>
<evidence type="ECO:0000256" key="6">
    <source>
        <dbReference type="ARBA" id="ARBA00032230"/>
    </source>
</evidence>
<comment type="catalytic activity">
    <reaction evidence="1 7">
        <text>Hydrolysis of terminal non-reducing beta-D-galactose residues in beta-D-galactosides.</text>
        <dbReference type="EC" id="3.2.1.23"/>
    </reaction>
</comment>
<dbReference type="RefSeq" id="WP_075104205.1">
    <property type="nucleotide sequence ID" value="NZ_MSJM01000002.1"/>
</dbReference>
<dbReference type="SMART" id="SM01038">
    <property type="entry name" value="Bgal_small_N"/>
    <property type="match status" value="1"/>
</dbReference>
<protein>
    <recommendedName>
        <fullName evidence="3 7">Beta-galactosidase</fullName>
        <ecNumber evidence="3 7">3.2.1.23</ecNumber>
    </recommendedName>
    <alternativeName>
        <fullName evidence="6 7">Lactase</fullName>
    </alternativeName>
</protein>
<dbReference type="Pfam" id="PF02837">
    <property type="entry name" value="Glyco_hydro_2_N"/>
    <property type="match status" value="1"/>
</dbReference>
<dbReference type="GO" id="GO:0009341">
    <property type="term" value="C:beta-galactosidase complex"/>
    <property type="evidence" value="ECO:0007669"/>
    <property type="project" value="InterPro"/>
</dbReference>
<dbReference type="PROSITE" id="PS00719">
    <property type="entry name" value="GLYCOSYL_HYDROL_F2_1"/>
    <property type="match status" value="1"/>
</dbReference>
<dbReference type="InterPro" id="IPR006101">
    <property type="entry name" value="Glyco_hydro_2"/>
</dbReference>
<dbReference type="InterPro" id="IPR023230">
    <property type="entry name" value="Glyco_hydro_2_CS"/>
</dbReference>
<comment type="similarity">
    <text evidence="2 7">Belongs to the glycosyl hydrolase 2 family.</text>
</comment>
<dbReference type="InterPro" id="IPR013783">
    <property type="entry name" value="Ig-like_fold"/>
</dbReference>
<dbReference type="Proteomes" id="UP000186890">
    <property type="component" value="Unassembled WGS sequence"/>
</dbReference>
<dbReference type="InterPro" id="IPR050347">
    <property type="entry name" value="Bact_Beta-galactosidase"/>
</dbReference>
<dbReference type="EC" id="3.2.1.23" evidence="3 7"/>
<dbReference type="PANTHER" id="PTHR46323">
    <property type="entry name" value="BETA-GALACTOSIDASE"/>
    <property type="match status" value="1"/>
</dbReference>
<dbReference type="PANTHER" id="PTHR46323:SF2">
    <property type="entry name" value="BETA-GALACTOSIDASE"/>
    <property type="match status" value="1"/>
</dbReference>
<dbReference type="InterPro" id="IPR004199">
    <property type="entry name" value="B-gal_small/dom_5"/>
</dbReference>
<dbReference type="InterPro" id="IPR011013">
    <property type="entry name" value="Gal_mutarotase_sf_dom"/>
</dbReference>
<evidence type="ECO:0000259" key="8">
    <source>
        <dbReference type="SMART" id="SM01038"/>
    </source>
</evidence>
<dbReference type="GO" id="GO:0005990">
    <property type="term" value="P:lactose catabolic process"/>
    <property type="evidence" value="ECO:0007669"/>
    <property type="project" value="TreeGrafter"/>
</dbReference>
<dbReference type="SUPFAM" id="SSF49785">
    <property type="entry name" value="Galactose-binding domain-like"/>
    <property type="match status" value="1"/>
</dbReference>
<evidence type="ECO:0000256" key="3">
    <source>
        <dbReference type="ARBA" id="ARBA00012756"/>
    </source>
</evidence>
<dbReference type="Pfam" id="PF02836">
    <property type="entry name" value="Glyco_hydro_2_C"/>
    <property type="match status" value="1"/>
</dbReference>
<sequence length="997" mass="115164">MTSQAFFEDLQVSRVGALPHRSYYIPFQSEQELLASQSRRESSLLTSLNGEWRFRYFSNIRPLLNHFQTVDCDETIQVPSCWQLNGYDQNQYSNVEYVIPYDPPFVPSRLPGAYYAREFYVSDLGQDRLELVLEGVDSAYYLYINHQFVGYAQISHSTSIFDISDYVEAGSNTIEVVVLKWCDGTYLEDQDKFRTSGIIRDVYLLRRAASRIEDYLIQQEAISSEIAKLSLSVTSDTLHTIRYKLIDPFGKTIQEETINSQKPYHLTLPKPYLWSDERPHLYSLLLMTEGEVIRQKLALRDIQIVQNVLYLNGAKKKLIGVNHHDSVLETGPVVTLEEYRKDLLLMKGLNFNAIRTAHYPKTGEFYELCDELGFYVISETDFEAHGVVALQGLGWNDNYNMIAEDASFVDAGVERMKSNISSFRNFGSIIMWSAGNEAGYGIVIEEMLRLARAEKDGRLLHYEGFEYRNRDKDYSSELLDVHSRMYLSIDQLNDEYFLKKEQLTKPVMLCEYAHAMGNGPGGLTDYRLLLDQVDEFIGVFVWEWADHAISIGSHDLPRYRYGGDFGEFPHFGSFCLDGLVLPTRELHMGALEHRQVFKPVSVSDYSYVPSSHQLELQLTHRYTDVDASDMVGVTVDYLNAYGEKIEAKELVVYDYQEVMTLDVADQVSSILVKYISKLGYGELGFDQISLREFKSRYQPPQALNPLAVMEDTDAIHVSCGDIVYRFNKESALVDYIQIGDDVILDPVVANWSIWRAPIDNDKRIVEEWKWANFDKALLRVYQDSIKEDLDQVSIQFSSKLLSVGRQWILKMDILWTVTTTGELKLEVTAEKNQDMPYLPRFGLYYSLSPQFEQVRYIGLGPNESYQDKKAANFLALHEQSVHDLQEYYIKPQENGNRMDVRELVLRNVHSQQQIIIQSDDRPFSFSLSPYSDQQLTEVPHWDELVKGDHHYLHLDYDQSGVGSTSCGPDLDVQYRLDPEKFHFTLRFTFLHQMKEEE</sequence>
<dbReference type="AlphaFoldDB" id="A0A1Q8E9L0"/>
<evidence type="ECO:0000313" key="10">
    <source>
        <dbReference type="Proteomes" id="UP000186890"/>
    </source>
</evidence>
<dbReference type="SUPFAM" id="SSF51445">
    <property type="entry name" value="(Trans)glycosidases"/>
    <property type="match status" value="1"/>
</dbReference>
<dbReference type="GO" id="GO:0004565">
    <property type="term" value="F:beta-galactosidase activity"/>
    <property type="evidence" value="ECO:0007669"/>
    <property type="project" value="UniProtKB-EC"/>
</dbReference>
<dbReference type="Gene3D" id="2.60.120.260">
    <property type="entry name" value="Galactose-binding domain-like"/>
    <property type="match status" value="1"/>
</dbReference>
<feature type="domain" description="Beta galactosidase small chain/" evidence="8">
    <location>
        <begin position="716"/>
        <end position="988"/>
    </location>
</feature>
<dbReference type="Pfam" id="PF00703">
    <property type="entry name" value="Glyco_hydro_2"/>
    <property type="match status" value="1"/>
</dbReference>
<dbReference type="Gene3D" id="2.60.40.10">
    <property type="entry name" value="Immunoglobulins"/>
    <property type="match status" value="1"/>
</dbReference>
<dbReference type="InterPro" id="IPR006104">
    <property type="entry name" value="Glyco_hydro_2_N"/>
</dbReference>
<evidence type="ECO:0000256" key="4">
    <source>
        <dbReference type="ARBA" id="ARBA00022801"/>
    </source>
</evidence>
<dbReference type="Gene3D" id="3.20.20.80">
    <property type="entry name" value="Glycosidases"/>
    <property type="match status" value="1"/>
</dbReference>
<dbReference type="InterPro" id="IPR008979">
    <property type="entry name" value="Galactose-bd-like_sf"/>
</dbReference>
<dbReference type="SUPFAM" id="SSF49303">
    <property type="entry name" value="beta-Galactosidase/glucuronidase domain"/>
    <property type="match status" value="1"/>
</dbReference>
<comment type="caution">
    <text evidence="9">The sequence shown here is derived from an EMBL/GenBank/DDBJ whole genome shotgun (WGS) entry which is preliminary data.</text>
</comment>
<evidence type="ECO:0000313" key="9">
    <source>
        <dbReference type="EMBL" id="OLF48483.1"/>
    </source>
</evidence>
<organism evidence="9 10">
    <name type="scientific">Streptococcus cuniculi</name>
    <dbReference type="NCBI Taxonomy" id="1432788"/>
    <lineage>
        <taxon>Bacteria</taxon>
        <taxon>Bacillati</taxon>
        <taxon>Bacillota</taxon>
        <taxon>Bacilli</taxon>
        <taxon>Lactobacillales</taxon>
        <taxon>Streptococcaceae</taxon>
        <taxon>Streptococcus</taxon>
    </lineage>
</organism>
<accession>A0A1Q8E9L0</accession>
<evidence type="ECO:0000256" key="1">
    <source>
        <dbReference type="ARBA" id="ARBA00001412"/>
    </source>
</evidence>
<reference evidence="10" key="1">
    <citation type="submission" date="2016-12" db="EMBL/GenBank/DDBJ databases">
        <authorList>
            <person name="Gulvik C.A."/>
        </authorList>
    </citation>
    <scope>NUCLEOTIDE SEQUENCE [LARGE SCALE GENOMIC DNA]</scope>
    <source>
        <strain evidence="10">NED12-00049-6B</strain>
    </source>
</reference>
<dbReference type="Pfam" id="PF02929">
    <property type="entry name" value="Bgal_small_N"/>
    <property type="match status" value="1"/>
</dbReference>
<dbReference type="Gene3D" id="2.70.98.10">
    <property type="match status" value="1"/>
</dbReference>
<dbReference type="PRINTS" id="PR00132">
    <property type="entry name" value="GLHYDRLASE2"/>
</dbReference>
<dbReference type="InterPro" id="IPR006102">
    <property type="entry name" value="Ig-like_GH2"/>
</dbReference>